<evidence type="ECO:0000256" key="1">
    <source>
        <dbReference type="SAM" id="MobiDB-lite"/>
    </source>
</evidence>
<dbReference type="EMBL" id="GL378343">
    <property type="protein sequence ID" value="EFJ47653.1"/>
    <property type="molecule type" value="Genomic_DNA"/>
</dbReference>
<dbReference type="Proteomes" id="UP000001058">
    <property type="component" value="Unassembled WGS sequence"/>
</dbReference>
<organism evidence="3">
    <name type="scientific">Volvox carteri f. nagariensis</name>
    <dbReference type="NCBI Taxonomy" id="3068"/>
    <lineage>
        <taxon>Eukaryota</taxon>
        <taxon>Viridiplantae</taxon>
        <taxon>Chlorophyta</taxon>
        <taxon>core chlorophytes</taxon>
        <taxon>Chlorophyceae</taxon>
        <taxon>CS clade</taxon>
        <taxon>Chlamydomonadales</taxon>
        <taxon>Volvocaceae</taxon>
        <taxon>Volvox</taxon>
    </lineage>
</organism>
<sequence length="187" mass="20399">MQKDSTTSTAQPLADPDSSRATANMRQMDGQPSYGPLDGRTTGPNTAAAQQKWLEDLHRHLETARWFAIWAASSIGSPQGCFLKTVPVLVLELPGKRLLVMKMSLAAALRLQKSSRPHPHRDIDGPYLLYAGVERSYIPVVIPPPKQIHVVHAAGLSGRGYIFACSCTDVITARAAPSVALRTKFER</sequence>
<protein>
    <submittedName>
        <fullName evidence="2">Uncharacterized protein</fullName>
    </submittedName>
</protein>
<feature type="compositionally biased region" description="Polar residues" evidence="1">
    <location>
        <begin position="1"/>
        <end position="11"/>
    </location>
</feature>
<gene>
    <name evidence="2" type="ORF">VOLCADRAFT_91616</name>
</gene>
<proteinExistence type="predicted"/>
<dbReference type="AlphaFoldDB" id="D8TXJ5"/>
<dbReference type="GeneID" id="9615365"/>
<accession>D8TXJ5</accession>
<dbReference type="KEGG" id="vcn:VOLCADRAFT_91616"/>
<evidence type="ECO:0000313" key="3">
    <source>
        <dbReference type="Proteomes" id="UP000001058"/>
    </source>
</evidence>
<name>D8TXJ5_VOLCA</name>
<dbReference type="InParanoid" id="D8TXJ5"/>
<evidence type="ECO:0000313" key="2">
    <source>
        <dbReference type="EMBL" id="EFJ47653.1"/>
    </source>
</evidence>
<feature type="region of interest" description="Disordered" evidence="1">
    <location>
        <begin position="1"/>
        <end position="47"/>
    </location>
</feature>
<dbReference type="RefSeq" id="XP_002951124.1">
    <property type="nucleotide sequence ID" value="XM_002951078.1"/>
</dbReference>
<reference evidence="2 3" key="1">
    <citation type="journal article" date="2010" name="Science">
        <title>Genomic analysis of organismal complexity in the multicellular green alga Volvox carteri.</title>
        <authorList>
            <person name="Prochnik S.E."/>
            <person name="Umen J."/>
            <person name="Nedelcu A.M."/>
            <person name="Hallmann A."/>
            <person name="Miller S.M."/>
            <person name="Nishii I."/>
            <person name="Ferris P."/>
            <person name="Kuo A."/>
            <person name="Mitros T."/>
            <person name="Fritz-Laylin L.K."/>
            <person name="Hellsten U."/>
            <person name="Chapman J."/>
            <person name="Simakov O."/>
            <person name="Rensing S.A."/>
            <person name="Terry A."/>
            <person name="Pangilinan J."/>
            <person name="Kapitonov V."/>
            <person name="Jurka J."/>
            <person name="Salamov A."/>
            <person name="Shapiro H."/>
            <person name="Schmutz J."/>
            <person name="Grimwood J."/>
            <person name="Lindquist E."/>
            <person name="Lucas S."/>
            <person name="Grigoriev I.V."/>
            <person name="Schmitt R."/>
            <person name="Kirk D."/>
            <person name="Rokhsar D.S."/>
        </authorList>
    </citation>
    <scope>NUCLEOTIDE SEQUENCE [LARGE SCALE GENOMIC DNA]</scope>
    <source>
        <strain evidence="3">f. Nagariensis / Eve</strain>
    </source>
</reference>
<keyword evidence="3" id="KW-1185">Reference proteome</keyword>